<gene>
    <name evidence="3" type="ORF">AXF42_Ash002666</name>
</gene>
<feature type="region of interest" description="Disordered" evidence="2">
    <location>
        <begin position="141"/>
        <end position="179"/>
    </location>
</feature>
<evidence type="ECO:0000313" key="4">
    <source>
        <dbReference type="Proteomes" id="UP000236161"/>
    </source>
</evidence>
<keyword evidence="1" id="KW-0175">Coiled coil</keyword>
<feature type="compositionally biased region" description="Low complexity" evidence="2">
    <location>
        <begin position="141"/>
        <end position="152"/>
    </location>
</feature>
<dbReference type="Pfam" id="PF25102">
    <property type="entry name" value="DUF7810"/>
    <property type="match status" value="1"/>
</dbReference>
<evidence type="ECO:0008006" key="5">
    <source>
        <dbReference type="Google" id="ProtNLM"/>
    </source>
</evidence>
<dbReference type="STRING" id="1088818.A0A2I0A6Y2"/>
<dbReference type="PANTHER" id="PTHR35736">
    <property type="entry name" value="EXPRESSED PROTEIN"/>
    <property type="match status" value="1"/>
</dbReference>
<keyword evidence="4" id="KW-1185">Reference proteome</keyword>
<dbReference type="InterPro" id="IPR056712">
    <property type="entry name" value="DUF7810"/>
</dbReference>
<name>A0A2I0A6Y2_9ASPA</name>
<feature type="coiled-coil region" evidence="1">
    <location>
        <begin position="229"/>
        <end position="256"/>
    </location>
</feature>
<reference evidence="3 4" key="1">
    <citation type="journal article" date="2017" name="Nature">
        <title>The Apostasia genome and the evolution of orchids.</title>
        <authorList>
            <person name="Zhang G.Q."/>
            <person name="Liu K.W."/>
            <person name="Li Z."/>
            <person name="Lohaus R."/>
            <person name="Hsiao Y.Y."/>
            <person name="Niu S.C."/>
            <person name="Wang J.Y."/>
            <person name="Lin Y.C."/>
            <person name="Xu Q."/>
            <person name="Chen L.J."/>
            <person name="Yoshida K."/>
            <person name="Fujiwara S."/>
            <person name="Wang Z.W."/>
            <person name="Zhang Y.Q."/>
            <person name="Mitsuda N."/>
            <person name="Wang M."/>
            <person name="Liu G.H."/>
            <person name="Pecoraro L."/>
            <person name="Huang H.X."/>
            <person name="Xiao X.J."/>
            <person name="Lin M."/>
            <person name="Wu X.Y."/>
            <person name="Wu W.L."/>
            <person name="Chen Y.Y."/>
            <person name="Chang S.B."/>
            <person name="Sakamoto S."/>
            <person name="Ohme-Takagi M."/>
            <person name="Yagi M."/>
            <person name="Zeng S.J."/>
            <person name="Shen C.Y."/>
            <person name="Yeh C.M."/>
            <person name="Luo Y.B."/>
            <person name="Tsai W.C."/>
            <person name="Van de Peer Y."/>
            <person name="Liu Z.J."/>
        </authorList>
    </citation>
    <scope>NUCLEOTIDE SEQUENCE [LARGE SCALE GENOMIC DNA]</scope>
    <source>
        <strain evidence="4">cv. Shenzhen</strain>
        <tissue evidence="3">Stem</tissue>
    </source>
</reference>
<dbReference type="OrthoDB" id="1930927at2759"/>
<dbReference type="PANTHER" id="PTHR35736:SF1">
    <property type="entry name" value="EXPRESSED PROTEIN"/>
    <property type="match status" value="1"/>
</dbReference>
<feature type="compositionally biased region" description="Basic and acidic residues" evidence="2">
    <location>
        <begin position="159"/>
        <end position="173"/>
    </location>
</feature>
<evidence type="ECO:0000256" key="2">
    <source>
        <dbReference type="SAM" id="MobiDB-lite"/>
    </source>
</evidence>
<evidence type="ECO:0000256" key="1">
    <source>
        <dbReference type="SAM" id="Coils"/>
    </source>
</evidence>
<sequence>MNSSFSFLSSFQSNLLAGGLANQVGWGHAWNRFAGPLSCRHQRHQCAFTPLLPSGWWDGDWQSPIPRDIRRLRAFGVQLNQTGHVIDGSLESYCARRKDHDPGDSLAQRAEFYYQKKPELLKIVEEVERLCRSLTLHCSQQSRRSSPPSTSQIAGGKTTKIESLRSSAEHSTAEDPDSELLAESKFEDSTISCEPTMQLLTSASCEHLKELARRNEEKRLAIAELWSQMEVLMKQNVELMAENEALAARLQDEKQNHLPAACSRCSRINGRKHAISDQLARLKTLLVSAFWGEHSS</sequence>
<accession>A0A2I0A6Y2</accession>
<dbReference type="Proteomes" id="UP000236161">
    <property type="component" value="Unassembled WGS sequence"/>
</dbReference>
<evidence type="ECO:0000313" key="3">
    <source>
        <dbReference type="EMBL" id="PKA51303.1"/>
    </source>
</evidence>
<proteinExistence type="predicted"/>
<dbReference type="EMBL" id="KZ452013">
    <property type="protein sequence ID" value="PKA51303.1"/>
    <property type="molecule type" value="Genomic_DNA"/>
</dbReference>
<dbReference type="AlphaFoldDB" id="A0A2I0A6Y2"/>
<protein>
    <recommendedName>
        <fullName evidence="5">NAB domain-containing protein</fullName>
    </recommendedName>
</protein>
<organism evidence="3 4">
    <name type="scientific">Apostasia shenzhenica</name>
    <dbReference type="NCBI Taxonomy" id="1088818"/>
    <lineage>
        <taxon>Eukaryota</taxon>
        <taxon>Viridiplantae</taxon>
        <taxon>Streptophyta</taxon>
        <taxon>Embryophyta</taxon>
        <taxon>Tracheophyta</taxon>
        <taxon>Spermatophyta</taxon>
        <taxon>Magnoliopsida</taxon>
        <taxon>Liliopsida</taxon>
        <taxon>Asparagales</taxon>
        <taxon>Orchidaceae</taxon>
        <taxon>Apostasioideae</taxon>
        <taxon>Apostasia</taxon>
    </lineage>
</organism>